<dbReference type="STRING" id="1220926.S2JLT2"/>
<dbReference type="VEuPathDB" id="FungiDB:HMPREF1544_01828"/>
<evidence type="ECO:0000313" key="3">
    <source>
        <dbReference type="Proteomes" id="UP000014254"/>
    </source>
</evidence>
<accession>S2JLT2</accession>
<dbReference type="eggNOG" id="ENOG502S9I0">
    <property type="taxonomic scope" value="Eukaryota"/>
</dbReference>
<feature type="compositionally biased region" description="Polar residues" evidence="1">
    <location>
        <begin position="48"/>
        <end position="63"/>
    </location>
</feature>
<reference evidence="3" key="1">
    <citation type="submission" date="2013-05" db="EMBL/GenBank/DDBJ databases">
        <title>The Genome sequence of Mucor circinelloides f. circinelloides 1006PhL.</title>
        <authorList>
            <consortium name="The Broad Institute Genomics Platform"/>
            <person name="Cuomo C."/>
            <person name="Earl A."/>
            <person name="Findley K."/>
            <person name="Lee S.C."/>
            <person name="Walker B."/>
            <person name="Young S."/>
            <person name="Zeng Q."/>
            <person name="Gargeya S."/>
            <person name="Fitzgerald M."/>
            <person name="Haas B."/>
            <person name="Abouelleil A."/>
            <person name="Allen A.W."/>
            <person name="Alvarado L."/>
            <person name="Arachchi H.M."/>
            <person name="Berlin A.M."/>
            <person name="Chapman S.B."/>
            <person name="Gainer-Dewar J."/>
            <person name="Goldberg J."/>
            <person name="Griggs A."/>
            <person name="Gujja S."/>
            <person name="Hansen M."/>
            <person name="Howarth C."/>
            <person name="Imamovic A."/>
            <person name="Ireland A."/>
            <person name="Larimer J."/>
            <person name="McCowan C."/>
            <person name="Murphy C."/>
            <person name="Pearson M."/>
            <person name="Poon T.W."/>
            <person name="Priest M."/>
            <person name="Roberts A."/>
            <person name="Saif S."/>
            <person name="Shea T."/>
            <person name="Sisk P."/>
            <person name="Sykes S."/>
            <person name="Wortman J."/>
            <person name="Nusbaum C."/>
            <person name="Birren B."/>
        </authorList>
    </citation>
    <scope>NUCLEOTIDE SEQUENCE [LARGE SCALE GENOMIC DNA]</scope>
    <source>
        <strain evidence="3">1006PhL</strain>
    </source>
</reference>
<dbReference type="Proteomes" id="UP000014254">
    <property type="component" value="Unassembled WGS sequence"/>
</dbReference>
<evidence type="ECO:0000256" key="1">
    <source>
        <dbReference type="SAM" id="MobiDB-lite"/>
    </source>
</evidence>
<proteinExistence type="predicted"/>
<sequence length="534" mass="60016">MFNSLRSEKDAWTNCVKIVLGLLEDSLLNGTVPNSKINFNQEWLKNNGSTETLSTPGSPSNQSTKRKRSFAESAQDRKLQKLSSSLANDIARSLSVSMDDVDMTAPAHPFVVYNKPLNEENPMPALRRISLSGTLNPPSASSMEQWLKLQAQNHNIPFSEYSALFHDKQKLLRREIELVQRPDQPFDSLRDHLSKVLRLADELSGDHTLPFVEIFPEWTLYESRIDTLATFVQSIEDMSYSINNTIPQTDDLLEDIKGLQTLLDTKMTLYGDALVQNGLEWKAMGMPVDEQLLNATKDWIHKLCVGLLDALDTECKKVQSLVSDMGDLMEMPVGENLMASILAGLEFIADASTFIGYTSQKLVYDCRVLATIYGQWTSENLDHIYDKPMDVNMKKSSSSNTKRVDIRYMQIMENITRVLTALYTLSYLDMLHRDIMHLSSSLTSAENLTSVLVELTVRAVSVIEMERENTSATAKIAGNIMTNPQTTFIYMGESLLGFADRIVELAGREWTDGNRVKVVVMFAVIRSSPSNPTI</sequence>
<dbReference type="EMBL" id="KE123910">
    <property type="protein sequence ID" value="EPB91311.1"/>
    <property type="molecule type" value="Genomic_DNA"/>
</dbReference>
<feature type="region of interest" description="Disordered" evidence="1">
    <location>
        <begin position="48"/>
        <end position="77"/>
    </location>
</feature>
<dbReference type="OMA" id="ASSMEQW"/>
<protein>
    <submittedName>
        <fullName evidence="2">Uncharacterized protein</fullName>
    </submittedName>
</protein>
<evidence type="ECO:0000313" key="2">
    <source>
        <dbReference type="EMBL" id="EPB91311.1"/>
    </source>
</evidence>
<organism evidence="2 3">
    <name type="scientific">Mucor circinelloides f. circinelloides (strain 1006PhL)</name>
    <name type="common">Mucormycosis agent</name>
    <name type="synonym">Calyptromyces circinelloides</name>
    <dbReference type="NCBI Taxonomy" id="1220926"/>
    <lineage>
        <taxon>Eukaryota</taxon>
        <taxon>Fungi</taxon>
        <taxon>Fungi incertae sedis</taxon>
        <taxon>Mucoromycota</taxon>
        <taxon>Mucoromycotina</taxon>
        <taxon>Mucoromycetes</taxon>
        <taxon>Mucorales</taxon>
        <taxon>Mucorineae</taxon>
        <taxon>Mucoraceae</taxon>
        <taxon>Mucor</taxon>
    </lineage>
</organism>
<dbReference type="AlphaFoldDB" id="S2JLT2"/>
<dbReference type="OrthoDB" id="2162799at2759"/>
<dbReference type="InParanoid" id="S2JLT2"/>
<name>S2JLT2_MUCC1</name>
<gene>
    <name evidence="2" type="ORF">HMPREF1544_01828</name>
</gene>
<keyword evidence="3" id="KW-1185">Reference proteome</keyword>